<organism evidence="1 2">
    <name type="scientific">Pseudomaricurvus hydrocarbonicus</name>
    <dbReference type="NCBI Taxonomy" id="1470433"/>
    <lineage>
        <taxon>Bacteria</taxon>
        <taxon>Pseudomonadati</taxon>
        <taxon>Pseudomonadota</taxon>
        <taxon>Gammaproteobacteria</taxon>
        <taxon>Cellvibrionales</taxon>
        <taxon>Cellvibrionaceae</taxon>
        <taxon>Pseudomaricurvus</taxon>
    </lineage>
</organism>
<dbReference type="Pfam" id="PF22817">
    <property type="entry name" value="ApeP-like"/>
    <property type="match status" value="1"/>
</dbReference>
<name>A0A9E5MLX3_9GAMM</name>
<sequence>MKPPYEILELVPHSGTMSLLDAVTDQTGDSLTAEVRLHRDSLFATEQGVPAWIGIEYMAQAIAAFAGVEAKAAGREIRIGFLVGSRKYTCNAPYFPLGCTLTVTVTQELQADNGLAVFVCHIAAGKITAEASLNVFQPDNVNDFLENA</sequence>
<dbReference type="Proteomes" id="UP000787472">
    <property type="component" value="Unassembled WGS sequence"/>
</dbReference>
<protein>
    <submittedName>
        <fullName evidence="1">Hotdog family protein</fullName>
    </submittedName>
</protein>
<dbReference type="EMBL" id="JAAONZ010000003">
    <property type="protein sequence ID" value="NHO64895.1"/>
    <property type="molecule type" value="Genomic_DNA"/>
</dbReference>
<accession>A0A9E5MLX3</accession>
<dbReference type="Gene3D" id="3.10.129.10">
    <property type="entry name" value="Hotdog Thioesterase"/>
    <property type="match status" value="1"/>
</dbReference>
<dbReference type="AlphaFoldDB" id="A0A9E5MLX3"/>
<gene>
    <name evidence="1" type="ORF">G8770_04995</name>
</gene>
<dbReference type="InterPro" id="IPR029069">
    <property type="entry name" value="HotDog_dom_sf"/>
</dbReference>
<reference evidence="1" key="1">
    <citation type="submission" date="2020-03" db="EMBL/GenBank/DDBJ databases">
        <authorList>
            <person name="Guo F."/>
        </authorList>
    </citation>
    <scope>NUCLEOTIDE SEQUENCE</scope>
    <source>
        <strain evidence="1">JCM 30134</strain>
    </source>
</reference>
<keyword evidence="2" id="KW-1185">Reference proteome</keyword>
<dbReference type="SUPFAM" id="SSF54637">
    <property type="entry name" value="Thioesterase/thiol ester dehydrase-isomerase"/>
    <property type="match status" value="1"/>
</dbReference>
<dbReference type="PIRSF" id="PIRSF020565">
    <property type="entry name" value="3Ho_Ac_ACP_DH_prd"/>
    <property type="match status" value="1"/>
</dbReference>
<dbReference type="CDD" id="cd01289">
    <property type="entry name" value="FabA_like"/>
    <property type="match status" value="1"/>
</dbReference>
<comment type="caution">
    <text evidence="1">The sequence shown here is derived from an EMBL/GenBank/DDBJ whole genome shotgun (WGS) entry which is preliminary data.</text>
</comment>
<evidence type="ECO:0000313" key="1">
    <source>
        <dbReference type="EMBL" id="NHO64895.1"/>
    </source>
</evidence>
<dbReference type="InterPro" id="IPR016776">
    <property type="entry name" value="ApeP-like_dehydratase"/>
</dbReference>
<evidence type="ECO:0000313" key="2">
    <source>
        <dbReference type="Proteomes" id="UP000787472"/>
    </source>
</evidence>
<dbReference type="RefSeq" id="WP_167182637.1">
    <property type="nucleotide sequence ID" value="NZ_JAAONZ010000003.1"/>
</dbReference>
<proteinExistence type="predicted"/>